<dbReference type="RefSeq" id="WP_344309115.1">
    <property type="nucleotide sequence ID" value="NZ_BAAANO010000017.1"/>
</dbReference>
<evidence type="ECO:0000256" key="4">
    <source>
        <dbReference type="ARBA" id="ARBA00022475"/>
    </source>
</evidence>
<dbReference type="PANTHER" id="PTHR33909:SF1">
    <property type="entry name" value="SEC TRANSLOCON ACCESSORY COMPLEX SUBUNIT YAJC"/>
    <property type="match status" value="1"/>
</dbReference>
<comment type="caution">
    <text evidence="11">The sequence shown here is derived from an EMBL/GenBank/DDBJ whole genome shotgun (WGS) entry which is preliminary data.</text>
</comment>
<dbReference type="PANTHER" id="PTHR33909">
    <property type="entry name" value="SEC TRANSLOCON ACCESSORY COMPLEX SUBUNIT YAJC"/>
    <property type="match status" value="1"/>
</dbReference>
<keyword evidence="6" id="KW-0653">Protein transport</keyword>
<comment type="similarity">
    <text evidence="2">Belongs to the YajC family.</text>
</comment>
<evidence type="ECO:0000256" key="9">
    <source>
        <dbReference type="ARBA" id="ARBA00023136"/>
    </source>
</evidence>
<dbReference type="SMART" id="SM01323">
    <property type="entry name" value="YajC"/>
    <property type="match status" value="1"/>
</dbReference>
<feature type="compositionally biased region" description="Basic and acidic residues" evidence="10">
    <location>
        <begin position="104"/>
        <end position="122"/>
    </location>
</feature>
<feature type="compositionally biased region" description="Low complexity" evidence="10">
    <location>
        <begin position="93"/>
        <end position="103"/>
    </location>
</feature>
<sequence>MDLSMIMLLALGALLIFFMFNSNRKRKAQQEQMAERLVPGATVMTTFGLYGTVVSVDSDANKVTIESTPGTTLVVHRQAIGQVEAPVVAEPTADSASSFGADSSDAKDTDAPGPFGRDDDRPTGGPFGDDDKR</sequence>
<reference evidence="11 12" key="1">
    <citation type="journal article" date="2019" name="Int. J. Syst. Evol. Microbiol.">
        <title>The Global Catalogue of Microorganisms (GCM) 10K type strain sequencing project: providing services to taxonomists for standard genome sequencing and annotation.</title>
        <authorList>
            <consortium name="The Broad Institute Genomics Platform"/>
            <consortium name="The Broad Institute Genome Sequencing Center for Infectious Disease"/>
            <person name="Wu L."/>
            <person name="Ma J."/>
        </authorList>
    </citation>
    <scope>NUCLEOTIDE SEQUENCE [LARGE SCALE GENOMIC DNA]</scope>
    <source>
        <strain evidence="11 12">JCM 14546</strain>
    </source>
</reference>
<proteinExistence type="inferred from homology"/>
<comment type="subcellular location">
    <subcellularLocation>
        <location evidence="1">Cell membrane</location>
        <topology evidence="1">Single-pass membrane protein</topology>
    </subcellularLocation>
</comment>
<protein>
    <recommendedName>
        <fullName evidence="13">Preprotein translocase subunit YajC</fullName>
    </recommendedName>
</protein>
<keyword evidence="9" id="KW-0472">Membrane</keyword>
<keyword evidence="12" id="KW-1185">Reference proteome</keyword>
<evidence type="ECO:0008006" key="13">
    <source>
        <dbReference type="Google" id="ProtNLM"/>
    </source>
</evidence>
<dbReference type="InterPro" id="IPR003849">
    <property type="entry name" value="Preprotein_translocase_YajC"/>
</dbReference>
<evidence type="ECO:0000256" key="6">
    <source>
        <dbReference type="ARBA" id="ARBA00022927"/>
    </source>
</evidence>
<dbReference type="Proteomes" id="UP001500755">
    <property type="component" value="Unassembled WGS sequence"/>
</dbReference>
<evidence type="ECO:0000256" key="7">
    <source>
        <dbReference type="ARBA" id="ARBA00022989"/>
    </source>
</evidence>
<evidence type="ECO:0000256" key="1">
    <source>
        <dbReference type="ARBA" id="ARBA00004162"/>
    </source>
</evidence>
<keyword evidence="4" id="KW-1003">Cell membrane</keyword>
<evidence type="ECO:0000313" key="12">
    <source>
        <dbReference type="Proteomes" id="UP001500755"/>
    </source>
</evidence>
<evidence type="ECO:0000256" key="2">
    <source>
        <dbReference type="ARBA" id="ARBA00006742"/>
    </source>
</evidence>
<evidence type="ECO:0000256" key="5">
    <source>
        <dbReference type="ARBA" id="ARBA00022692"/>
    </source>
</evidence>
<evidence type="ECO:0000256" key="10">
    <source>
        <dbReference type="SAM" id="MobiDB-lite"/>
    </source>
</evidence>
<organism evidence="11 12">
    <name type="scientific">Brevibacterium samyangense</name>
    <dbReference type="NCBI Taxonomy" id="366888"/>
    <lineage>
        <taxon>Bacteria</taxon>
        <taxon>Bacillati</taxon>
        <taxon>Actinomycetota</taxon>
        <taxon>Actinomycetes</taxon>
        <taxon>Micrococcales</taxon>
        <taxon>Brevibacteriaceae</taxon>
        <taxon>Brevibacterium</taxon>
    </lineage>
</organism>
<accession>A0ABN2TGD5</accession>
<keyword evidence="3" id="KW-0813">Transport</keyword>
<evidence type="ECO:0000256" key="8">
    <source>
        <dbReference type="ARBA" id="ARBA00023010"/>
    </source>
</evidence>
<keyword evidence="8" id="KW-0811">Translocation</keyword>
<keyword evidence="7" id="KW-1133">Transmembrane helix</keyword>
<dbReference type="Pfam" id="PF02699">
    <property type="entry name" value="YajC"/>
    <property type="match status" value="1"/>
</dbReference>
<keyword evidence="5" id="KW-0812">Transmembrane</keyword>
<dbReference type="EMBL" id="BAAANO010000017">
    <property type="protein sequence ID" value="GAA2008667.1"/>
    <property type="molecule type" value="Genomic_DNA"/>
</dbReference>
<feature type="region of interest" description="Disordered" evidence="10">
    <location>
        <begin position="85"/>
        <end position="133"/>
    </location>
</feature>
<gene>
    <name evidence="11" type="ORF">GCM10009755_18970</name>
</gene>
<dbReference type="NCBIfam" id="TIGR00739">
    <property type="entry name" value="yajC"/>
    <property type="match status" value="1"/>
</dbReference>
<evidence type="ECO:0000313" key="11">
    <source>
        <dbReference type="EMBL" id="GAA2008667.1"/>
    </source>
</evidence>
<evidence type="ECO:0000256" key="3">
    <source>
        <dbReference type="ARBA" id="ARBA00022448"/>
    </source>
</evidence>
<name>A0ABN2TGD5_9MICO</name>